<keyword evidence="1" id="KW-0812">Transmembrane</keyword>
<proteinExistence type="predicted"/>
<name>A0A2U9IF18_9CREN</name>
<keyword evidence="3" id="KW-1185">Reference proteome</keyword>
<dbReference type="OrthoDB" id="34657at2157"/>
<organism evidence="2 3">
    <name type="scientific">Acidianus brierleyi</name>
    <dbReference type="NCBI Taxonomy" id="41673"/>
    <lineage>
        <taxon>Archaea</taxon>
        <taxon>Thermoproteota</taxon>
        <taxon>Thermoprotei</taxon>
        <taxon>Sulfolobales</taxon>
        <taxon>Sulfolobaceae</taxon>
        <taxon>Acidianus</taxon>
    </lineage>
</organism>
<protein>
    <submittedName>
        <fullName evidence="2">Uncharacterized protein</fullName>
    </submittedName>
</protein>
<feature type="transmembrane region" description="Helical" evidence="1">
    <location>
        <begin position="397"/>
        <end position="421"/>
    </location>
</feature>
<dbReference type="AlphaFoldDB" id="A0A2U9IF18"/>
<evidence type="ECO:0000313" key="2">
    <source>
        <dbReference type="EMBL" id="AWR94621.1"/>
    </source>
</evidence>
<dbReference type="Proteomes" id="UP000248044">
    <property type="component" value="Chromosome"/>
</dbReference>
<dbReference type="EMBL" id="CP029289">
    <property type="protein sequence ID" value="AWR94621.1"/>
    <property type="molecule type" value="Genomic_DNA"/>
</dbReference>
<dbReference type="GeneID" id="36832186"/>
<accession>A0A2U9IF18</accession>
<sequence length="425" mass="47808">MSKYILAISLILIFIFPILSLAIPNAPTNITNYKSSITFYNNLTYKIVAYNTSSNSTTSKLNYTYIANYYVKNFNNGNVTVNVEINDTSTQSMSQNKTFNFTLIKSGTYNVSLQKDFLNLNYPFIAPEYIFNNTYTLQSSISSISLTFINYSTVKISGVNYNTTEFSFSTTSLSGKIWVLTNGNIAKLETTYKGLSVNMTLERFASLFTGDLTQIYLPKNLLNISYLYAVFEYSSFANTTQSVGDEEIVYPVVFSNGIIGESAYSLNTISGQPIVDTTDFTIHIANYTHIEITFYPNMTKTILWNSIPFKFVGYKNISIFNKQYSNTLVYTNSTNSTIQTLIFNKSGILLEESIKQNISNTFITELSIKYLGNKFYGNNITFINLNAYNNTALPFKAIAPTLSLVATIVITLVLVAVLVILHRRE</sequence>
<keyword evidence="1" id="KW-0472">Membrane</keyword>
<evidence type="ECO:0000313" key="3">
    <source>
        <dbReference type="Proteomes" id="UP000248044"/>
    </source>
</evidence>
<gene>
    <name evidence="2" type="ORF">DFR85_08480</name>
</gene>
<dbReference type="KEGG" id="abri:DFR85_08480"/>
<dbReference type="RefSeq" id="WP_110270502.1">
    <property type="nucleotide sequence ID" value="NZ_CP029289.2"/>
</dbReference>
<reference evidence="2 3" key="1">
    <citation type="submission" date="2018-05" db="EMBL/GenBank/DDBJ databases">
        <title>Complete Genome Sequences of Extremely Thermoacidophilic, Metal-Mobilizing Type-Strain Members of the Archaeal Family Sulfolobaceae: Acidianus brierleyi DSM-1651T, Acidianus sulfidivorans DSM-18786T, Metallosphaera hakonensis DSM-7519T, and Metallosphaera prunae DSM-10039T.</title>
        <authorList>
            <person name="Counts J.A."/>
            <person name="Kelly R.M."/>
        </authorList>
    </citation>
    <scope>NUCLEOTIDE SEQUENCE [LARGE SCALE GENOMIC DNA]</scope>
    <source>
        <strain evidence="2 3">DSM 1651</strain>
    </source>
</reference>
<evidence type="ECO:0000256" key="1">
    <source>
        <dbReference type="SAM" id="Phobius"/>
    </source>
</evidence>
<keyword evidence="1" id="KW-1133">Transmembrane helix</keyword>